<gene>
    <name evidence="3" type="ORF">GCM10023185_03380</name>
</gene>
<dbReference type="EMBL" id="BAABGZ010000008">
    <property type="protein sequence ID" value="GAA4347947.1"/>
    <property type="molecule type" value="Genomic_DNA"/>
</dbReference>
<organism evidence="3 4">
    <name type="scientific">Hymenobacter saemangeumensis</name>
    <dbReference type="NCBI Taxonomy" id="1084522"/>
    <lineage>
        <taxon>Bacteria</taxon>
        <taxon>Pseudomonadati</taxon>
        <taxon>Bacteroidota</taxon>
        <taxon>Cytophagia</taxon>
        <taxon>Cytophagales</taxon>
        <taxon>Hymenobacteraceae</taxon>
        <taxon>Hymenobacter</taxon>
    </lineage>
</organism>
<proteinExistence type="predicted"/>
<feature type="domain" description="PA14" evidence="2">
    <location>
        <begin position="334"/>
        <end position="508"/>
    </location>
</feature>
<dbReference type="InterPro" id="IPR037524">
    <property type="entry name" value="PA14/GLEYA"/>
</dbReference>
<evidence type="ECO:0000256" key="1">
    <source>
        <dbReference type="SAM" id="SignalP"/>
    </source>
</evidence>
<dbReference type="Pfam" id="PF17963">
    <property type="entry name" value="Big_9"/>
    <property type="match status" value="1"/>
</dbReference>
<dbReference type="InterPro" id="IPR011658">
    <property type="entry name" value="PA14_dom"/>
</dbReference>
<evidence type="ECO:0000259" key="2">
    <source>
        <dbReference type="PROSITE" id="PS51820"/>
    </source>
</evidence>
<feature type="signal peptide" evidence="1">
    <location>
        <begin position="1"/>
        <end position="21"/>
    </location>
</feature>
<dbReference type="InterPro" id="IPR026444">
    <property type="entry name" value="Secre_tail"/>
</dbReference>
<feature type="chain" id="PRO_5045867059" description="PA14 domain-containing protein" evidence="1">
    <location>
        <begin position="22"/>
        <end position="1326"/>
    </location>
</feature>
<dbReference type="SMART" id="SM00758">
    <property type="entry name" value="PA14"/>
    <property type="match status" value="1"/>
</dbReference>
<dbReference type="RefSeq" id="WP_345233229.1">
    <property type="nucleotide sequence ID" value="NZ_BAABGZ010000008.1"/>
</dbReference>
<accession>A0ABP8HYZ8</accession>
<dbReference type="NCBIfam" id="TIGR04183">
    <property type="entry name" value="Por_Secre_tail"/>
    <property type="match status" value="1"/>
</dbReference>
<sequence length="1326" mass="135956">MKKATLRSILLLLLLSGIGHAQNLLTNPDFSAGNSGFASAYTYVLPTGSSQAGQSTIGPDSRAFNMGFPASYGDHTTGTGNYLIADGSTQGAVVWEQTVTGLTPNRDYTFSFWLLNAIAANKAQLQLSVNGTDAGPAFTNPSDGGQWQLNTVTLNTGSAGTLVLRLRNLTLASGGNDFGLDDLALYRQTNADVSTALTGPVTAGAGQVVGPFTAAFRNAGPGEANQVVQTVVLPAGASLTAAQVAALPSGATYAAATRTLHFGTAAVLPAGGANSFTFSFTAPPTTGVVALGSTVSTSSVQAPNAQPDQATLGLTVWPAAAPPAGCQPSYATGSPASGLSADYYAGYFADNLAFFSNTPALTRLEPQLRFADSYTDSPAGWGAIIPPATRASSSTSSPEHNNPELFSARYRGSIYLPAAGDYTFYLTSDDASYMWIDGAALAPTATNALINNGGLHGSLLRQATATLSAGLHNVLLYYGENGGGNTLELAYSAAGAAPFARQVVPNSQLCAGPSPLPPTALAVTQAPALLSTSARTALLPLAGTDPGQASGRAGAFVLATLPAAGSGTLYVGTQPATAGQLLSSAQAATLAFDPEPTFVGNATFTFYAASSNGQLSNLPATYTIPVVAPIADVGTTLSGPATLGGGISSGAYTVTFHNNGPQWATDVTQAVRLPAGSTMTPAQLAALPGTATYNAAAATITFETTSVLQSGSAITYTFGFTAPSTPGTAEVRSIVGTSTGQGSNAAPDQAVVNVTIAPGNFFVTNDDSNEVPGNGAKSGNVILNDANPANLANSAFTVQLVTGPSRGLVVVNANGSYTYTPNAGYLGPDSFTYRVNVPGANPPFSNISRVQLNVYDARLVCLSGTGTNLLANPSFTAGNTGFTSSYGYAGTGNRSLIPEGVYTVGSSAAAYHPNFAGNGRTGPGDSFMIVNGSQDLSVVYQQTVAVQPNRYYTFSAYAASVNPGSPAQLGFVINGRSTSSVTTLPTTVNTYVRLSDLWFSGSQTSAVVEIRDVNKDVGGNDFGIDDLYVGTCVVTLIANDVTNSRLSDQAPATPLSALQATVISGPPVGTFTIRTLPGAAAGVLYLNNSPVFPGQVIPLAQANRLVFAPRYGYAGNAVFTYTATDTSGAGSNNTATFTIPIGNPLPVELTRFSAKPVQDLDAQLTWHTALELDNKHFDVERSLNGTEFIKIAQVLGQGSTTAATIYAFTDAGIGARARGTVYYRLRQVDTDGTASYSPVRTVVFAGPATLAFYPNPSAGEATLDLSALPRAEYQVTMVDALGRQVLSTSLPGAQAHPMLLGHLPRGTYLLLVRGAGRKLSQRVVRE</sequence>
<dbReference type="PROSITE" id="PS51820">
    <property type="entry name" value="PA14"/>
    <property type="match status" value="1"/>
</dbReference>
<protein>
    <recommendedName>
        <fullName evidence="2">PA14 domain-containing protein</fullName>
    </recommendedName>
</protein>
<reference evidence="4" key="1">
    <citation type="journal article" date="2019" name="Int. J. Syst. Evol. Microbiol.">
        <title>The Global Catalogue of Microorganisms (GCM) 10K type strain sequencing project: providing services to taxonomists for standard genome sequencing and annotation.</title>
        <authorList>
            <consortium name="The Broad Institute Genomics Platform"/>
            <consortium name="The Broad Institute Genome Sequencing Center for Infectious Disease"/>
            <person name="Wu L."/>
            <person name="Ma J."/>
        </authorList>
    </citation>
    <scope>NUCLEOTIDE SEQUENCE [LARGE SCALE GENOMIC DNA]</scope>
    <source>
        <strain evidence="4">JCM 17923</strain>
    </source>
</reference>
<comment type="caution">
    <text evidence="3">The sequence shown here is derived from an EMBL/GenBank/DDBJ whole genome shotgun (WGS) entry which is preliminary data.</text>
</comment>
<dbReference type="Pfam" id="PF07691">
    <property type="entry name" value="PA14"/>
    <property type="match status" value="1"/>
</dbReference>
<dbReference type="Gene3D" id="2.60.40.3440">
    <property type="match status" value="1"/>
</dbReference>
<evidence type="ECO:0000313" key="3">
    <source>
        <dbReference type="EMBL" id="GAA4347947.1"/>
    </source>
</evidence>
<keyword evidence="4" id="KW-1185">Reference proteome</keyword>
<keyword evidence="1" id="KW-0732">Signal</keyword>
<dbReference type="Gene3D" id="2.60.120.260">
    <property type="entry name" value="Galactose-binding domain-like"/>
    <property type="match status" value="2"/>
</dbReference>
<name>A0ABP8HYZ8_9BACT</name>
<dbReference type="SUPFAM" id="SSF56988">
    <property type="entry name" value="Anthrax protective antigen"/>
    <property type="match status" value="1"/>
</dbReference>
<dbReference type="Gene3D" id="3.90.182.10">
    <property type="entry name" value="Toxin - Anthrax Protective Antigen,domain 1"/>
    <property type="match status" value="1"/>
</dbReference>
<dbReference type="Proteomes" id="UP001501153">
    <property type="component" value="Unassembled WGS sequence"/>
</dbReference>
<evidence type="ECO:0000313" key="4">
    <source>
        <dbReference type="Proteomes" id="UP001501153"/>
    </source>
</evidence>